<name>A0A484BD76_DRONA</name>
<evidence type="ECO:0000313" key="4">
    <source>
        <dbReference type="Proteomes" id="UP000295192"/>
    </source>
</evidence>
<feature type="compositionally biased region" description="Basic residues" evidence="1">
    <location>
        <begin position="84"/>
        <end position="95"/>
    </location>
</feature>
<dbReference type="EMBL" id="LSRL02000055">
    <property type="protein sequence ID" value="TDG46624.1"/>
    <property type="molecule type" value="Genomic_DNA"/>
</dbReference>
<gene>
    <name evidence="3" type="ORF">AWZ03_006936</name>
</gene>
<protein>
    <submittedName>
        <fullName evidence="3">Uncharacterized protein</fullName>
    </submittedName>
</protein>
<evidence type="ECO:0000256" key="2">
    <source>
        <dbReference type="SAM" id="SignalP"/>
    </source>
</evidence>
<sequence>MARGRLYIVYFISIFAVTLQRHIRCKPPKSLDVDIGGGEKYLRNSDINEYTATTEETDLTETTDLDIETDLTETTDLSESTTPKSRRPRKPRIPKQKTFIRNPNYIAINKKLDKLAKNMYIMELPLPAPGAMGGSSRGCTQYEIIED</sequence>
<proteinExistence type="predicted"/>
<feature type="region of interest" description="Disordered" evidence="1">
    <location>
        <begin position="52"/>
        <end position="96"/>
    </location>
</feature>
<reference evidence="3 4" key="1">
    <citation type="journal article" date="2019" name="J. Hered.">
        <title>An Improved Genome Assembly for Drosophila navojoa, the Basal Species in the mojavensis Cluster.</title>
        <authorList>
            <person name="Vanderlinde T."/>
            <person name="Dupim E.G."/>
            <person name="Nazario-Yepiz N.O."/>
            <person name="Carvalho A.B."/>
        </authorList>
    </citation>
    <scope>NUCLEOTIDE SEQUENCE [LARGE SCALE GENOMIC DNA]</scope>
    <source>
        <strain evidence="3">Navoj_Jal97</strain>
        <tissue evidence="3">Whole organism</tissue>
    </source>
</reference>
<dbReference type="AlphaFoldDB" id="A0A484BD76"/>
<feature type="chain" id="PRO_5019844463" evidence="2">
    <location>
        <begin position="21"/>
        <end position="147"/>
    </location>
</feature>
<keyword evidence="4" id="KW-1185">Reference proteome</keyword>
<keyword evidence="2" id="KW-0732">Signal</keyword>
<dbReference type="Proteomes" id="UP000295192">
    <property type="component" value="Unassembled WGS sequence"/>
</dbReference>
<evidence type="ECO:0000313" key="3">
    <source>
        <dbReference type="EMBL" id="TDG46624.1"/>
    </source>
</evidence>
<feature type="signal peptide" evidence="2">
    <location>
        <begin position="1"/>
        <end position="20"/>
    </location>
</feature>
<comment type="caution">
    <text evidence="3">The sequence shown here is derived from an EMBL/GenBank/DDBJ whole genome shotgun (WGS) entry which is preliminary data.</text>
</comment>
<accession>A0A484BD76</accession>
<feature type="compositionally biased region" description="Low complexity" evidence="1">
    <location>
        <begin position="74"/>
        <end position="83"/>
    </location>
</feature>
<dbReference type="OMA" id="PPYRIKK"/>
<organism evidence="3 4">
    <name type="scientific">Drosophila navojoa</name>
    <name type="common">Fruit fly</name>
    <dbReference type="NCBI Taxonomy" id="7232"/>
    <lineage>
        <taxon>Eukaryota</taxon>
        <taxon>Metazoa</taxon>
        <taxon>Ecdysozoa</taxon>
        <taxon>Arthropoda</taxon>
        <taxon>Hexapoda</taxon>
        <taxon>Insecta</taxon>
        <taxon>Pterygota</taxon>
        <taxon>Neoptera</taxon>
        <taxon>Endopterygota</taxon>
        <taxon>Diptera</taxon>
        <taxon>Brachycera</taxon>
        <taxon>Muscomorpha</taxon>
        <taxon>Ephydroidea</taxon>
        <taxon>Drosophilidae</taxon>
        <taxon>Drosophila</taxon>
    </lineage>
</organism>
<feature type="compositionally biased region" description="Acidic residues" evidence="1">
    <location>
        <begin position="55"/>
        <end position="73"/>
    </location>
</feature>
<evidence type="ECO:0000256" key="1">
    <source>
        <dbReference type="SAM" id="MobiDB-lite"/>
    </source>
</evidence>